<dbReference type="EMBL" id="BBMT01000003">
    <property type="protein sequence ID" value="GAL33396.1"/>
    <property type="molecule type" value="Genomic_DNA"/>
</dbReference>
<reference evidence="1 2" key="2">
    <citation type="submission" date="2014-09" db="EMBL/GenBank/DDBJ databases">
        <authorList>
            <consortium name="NBRP consortium"/>
            <person name="Sawabe T."/>
            <person name="Meirelles P."/>
            <person name="Nakanishi M."/>
            <person name="Sayaka M."/>
            <person name="Hattori M."/>
            <person name="Ohkuma M."/>
        </authorList>
    </citation>
    <scope>NUCLEOTIDE SEQUENCE [LARGE SCALE GENOMIC DNA]</scope>
    <source>
        <strain evidence="1 2">JCM 19240</strain>
    </source>
</reference>
<protein>
    <submittedName>
        <fullName evidence="1">Uncharacterized protein</fullName>
    </submittedName>
</protein>
<proteinExistence type="predicted"/>
<evidence type="ECO:0000313" key="2">
    <source>
        <dbReference type="Proteomes" id="UP000029224"/>
    </source>
</evidence>
<evidence type="ECO:0000313" key="1">
    <source>
        <dbReference type="EMBL" id="GAL33396.1"/>
    </source>
</evidence>
<reference evidence="1 2" key="1">
    <citation type="submission" date="2014-09" db="EMBL/GenBank/DDBJ databases">
        <title>Vibrio maritimus JCM 19240. (C210) whole genome shotgun sequence.</title>
        <authorList>
            <person name="Sawabe T."/>
            <person name="Meirelles P."/>
            <person name="Nakanishi M."/>
            <person name="Sayaka M."/>
            <person name="Hattori M."/>
            <person name="Ohkuma M."/>
        </authorList>
    </citation>
    <scope>NUCLEOTIDE SEQUENCE [LARGE SCALE GENOMIC DNA]</scope>
    <source>
        <strain evidence="1 2">JCM 19240</strain>
    </source>
</reference>
<dbReference type="Gene3D" id="3.40.190.10">
    <property type="entry name" value="Periplasmic binding protein-like II"/>
    <property type="match status" value="2"/>
</dbReference>
<organism evidence="1 2">
    <name type="scientific">Vibrio maritimus</name>
    <dbReference type="NCBI Taxonomy" id="990268"/>
    <lineage>
        <taxon>Bacteria</taxon>
        <taxon>Pseudomonadati</taxon>
        <taxon>Pseudomonadota</taxon>
        <taxon>Gammaproteobacteria</taxon>
        <taxon>Vibrionales</taxon>
        <taxon>Vibrionaceae</taxon>
        <taxon>Vibrio</taxon>
    </lineage>
</organism>
<comment type="caution">
    <text evidence="1">The sequence shown here is derived from an EMBL/GenBank/DDBJ whole genome shotgun (WGS) entry which is preliminary data.</text>
</comment>
<accession>A0A090T0C6</accession>
<gene>
    <name evidence="1" type="ORF">JCM19240_2092</name>
</gene>
<keyword evidence="2" id="KW-1185">Reference proteome</keyword>
<dbReference type="Proteomes" id="UP000029224">
    <property type="component" value="Unassembled WGS sequence"/>
</dbReference>
<dbReference type="AlphaFoldDB" id="A0A090T0C6"/>
<dbReference type="SUPFAM" id="SSF53850">
    <property type="entry name" value="Periplasmic binding protein-like II"/>
    <property type="match status" value="1"/>
</dbReference>
<name>A0A090T0C6_9VIBR</name>
<sequence>MTTINSVRFWNGNKSAYRQQFELDVLNLLLSVTAESHSDVTIINDRTDLPLAKDEGAVLDNGSDVLVTVKGNAKFAGKRFIELGLSVTKQLLGQRILFARDDKLNEFSSVKAIKNKSVGVPETWVDAELFRRNGFTVVERGSFDGLFKRLTEGEFDFVCFGANEALEVFESRVANQYPVSLVGGVMIEYPFPLVFYVNADNPELAKRLQLGCEIVLETGDYEALYQRYFSDIESTLKIEQRERLELNNPFI</sequence>